<protein>
    <submittedName>
        <fullName evidence="6">3-ketosteroid-delta-1-dehydrogenase</fullName>
    </submittedName>
</protein>
<evidence type="ECO:0000256" key="1">
    <source>
        <dbReference type="ARBA" id="ARBA00001974"/>
    </source>
</evidence>
<dbReference type="PANTHER" id="PTHR43400:SF10">
    <property type="entry name" value="3-OXOSTEROID 1-DEHYDROGENASE"/>
    <property type="match status" value="1"/>
</dbReference>
<accession>A0AA42C2W1</accession>
<keyword evidence="8" id="KW-1185">Reference proteome</keyword>
<evidence type="ECO:0000259" key="5">
    <source>
        <dbReference type="Pfam" id="PF00890"/>
    </source>
</evidence>
<gene>
    <name evidence="7" type="ORF">BST11_15730</name>
    <name evidence="6" type="ORF">H7K38_24080</name>
</gene>
<dbReference type="EMBL" id="JACKVH010000023">
    <property type="protein sequence ID" value="MCV7381699.1"/>
    <property type="molecule type" value="Genomic_DNA"/>
</dbReference>
<evidence type="ECO:0000256" key="2">
    <source>
        <dbReference type="ARBA" id="ARBA00022630"/>
    </source>
</evidence>
<dbReference type="GO" id="GO:0008202">
    <property type="term" value="P:steroid metabolic process"/>
    <property type="evidence" value="ECO:0007669"/>
    <property type="project" value="UniProtKB-ARBA"/>
</dbReference>
<organism evidence="6 9">
    <name type="scientific">Mycobacterium alsense</name>
    <dbReference type="NCBI Taxonomy" id="324058"/>
    <lineage>
        <taxon>Bacteria</taxon>
        <taxon>Bacillati</taxon>
        <taxon>Actinomycetota</taxon>
        <taxon>Actinomycetes</taxon>
        <taxon>Mycobacteriales</taxon>
        <taxon>Mycobacteriaceae</taxon>
        <taxon>Mycobacterium</taxon>
    </lineage>
</organism>
<keyword evidence="4" id="KW-0560">Oxidoreductase</keyword>
<reference evidence="6" key="2">
    <citation type="submission" date="2020-07" db="EMBL/GenBank/DDBJ databases">
        <authorList>
            <person name="Pettersson B.M.F."/>
            <person name="Behra P.R.K."/>
            <person name="Ramesh M."/>
            <person name="Das S."/>
            <person name="Dasgupta S."/>
            <person name="Kirsebom L.A."/>
        </authorList>
    </citation>
    <scope>NUCLEOTIDE SEQUENCE</scope>
    <source>
        <strain evidence="6">CCUG 55640</strain>
    </source>
</reference>
<dbReference type="InterPro" id="IPR027477">
    <property type="entry name" value="Succ_DH/fumarate_Rdtase_cat_sf"/>
</dbReference>
<dbReference type="InterPro" id="IPR050315">
    <property type="entry name" value="FAD-oxidoreductase_2"/>
</dbReference>
<comment type="caution">
    <text evidence="6">The sequence shown here is derived from an EMBL/GenBank/DDBJ whole genome shotgun (WGS) entry which is preliminary data.</text>
</comment>
<evidence type="ECO:0000256" key="3">
    <source>
        <dbReference type="ARBA" id="ARBA00022827"/>
    </source>
</evidence>
<keyword evidence="3" id="KW-0274">FAD</keyword>
<dbReference type="InterPro" id="IPR036188">
    <property type="entry name" value="FAD/NAD-bd_sf"/>
</dbReference>
<evidence type="ECO:0000256" key="4">
    <source>
        <dbReference type="ARBA" id="ARBA00023002"/>
    </source>
</evidence>
<dbReference type="Pfam" id="PF00890">
    <property type="entry name" value="FAD_binding_2"/>
    <property type="match status" value="1"/>
</dbReference>
<evidence type="ECO:0000313" key="7">
    <source>
        <dbReference type="EMBL" id="OQZ89782.1"/>
    </source>
</evidence>
<evidence type="ECO:0000313" key="8">
    <source>
        <dbReference type="Proteomes" id="UP000192319"/>
    </source>
</evidence>
<evidence type="ECO:0000313" key="6">
    <source>
        <dbReference type="EMBL" id="MCV7381699.1"/>
    </source>
</evidence>
<dbReference type="SUPFAM" id="SSF56425">
    <property type="entry name" value="Succinate dehydrogenase/fumarate reductase flavoprotein, catalytic domain"/>
    <property type="match status" value="1"/>
</dbReference>
<reference evidence="6" key="3">
    <citation type="journal article" date="2022" name="BMC Genomics">
        <title>Comparative genome analysis of mycobacteria focusing on tRNA and non-coding RNA.</title>
        <authorList>
            <person name="Behra P.R.K."/>
            <person name="Pettersson B.M.F."/>
            <person name="Ramesh M."/>
            <person name="Das S."/>
            <person name="Dasgupta S."/>
            <person name="Kirsebom L.A."/>
        </authorList>
    </citation>
    <scope>NUCLEOTIDE SEQUENCE</scope>
    <source>
        <strain evidence="6">CCUG 55640</strain>
    </source>
</reference>
<dbReference type="SUPFAM" id="SSF51905">
    <property type="entry name" value="FAD/NAD(P)-binding domain"/>
    <property type="match status" value="1"/>
</dbReference>
<dbReference type="Gene3D" id="3.50.50.60">
    <property type="entry name" value="FAD/NAD(P)-binding domain"/>
    <property type="match status" value="2"/>
</dbReference>
<dbReference type="RefSeq" id="WP_083138852.1">
    <property type="nucleotide sequence ID" value="NZ_JACKVH010000023.1"/>
</dbReference>
<feature type="domain" description="FAD-dependent oxidoreductase 2 FAD-binding" evidence="5">
    <location>
        <begin position="27"/>
        <end position="559"/>
    </location>
</feature>
<comment type="cofactor">
    <cofactor evidence="1">
        <name>FAD</name>
        <dbReference type="ChEBI" id="CHEBI:57692"/>
    </cofactor>
</comment>
<dbReference type="NCBIfam" id="NF009479">
    <property type="entry name" value="PRK12845.1"/>
    <property type="match status" value="1"/>
</dbReference>
<keyword evidence="2" id="KW-0285">Flavoprotein</keyword>
<reference evidence="7 8" key="1">
    <citation type="submission" date="2017-02" db="EMBL/GenBank/DDBJ databases">
        <title>The new phylogeny of genus Mycobacterium.</title>
        <authorList>
            <person name="Tortoli E."/>
            <person name="Trovato A."/>
            <person name="Cirillo D.M."/>
        </authorList>
    </citation>
    <scope>NUCLEOTIDE SEQUENCE [LARGE SCALE GENOMIC DNA]</scope>
    <source>
        <strain evidence="7 8">DSM 45230</strain>
    </source>
</reference>
<name>A0AA42C2W1_9MYCO</name>
<dbReference type="AlphaFoldDB" id="A0AA42C2W1"/>
<dbReference type="EMBL" id="MVHD01000027">
    <property type="protein sequence ID" value="OQZ89782.1"/>
    <property type="molecule type" value="Genomic_DNA"/>
</dbReference>
<proteinExistence type="predicted"/>
<dbReference type="GO" id="GO:0033765">
    <property type="term" value="F:steroid dehydrogenase activity, acting on the CH-CH group of donors"/>
    <property type="evidence" value="ECO:0007669"/>
    <property type="project" value="UniProtKB-ARBA"/>
</dbReference>
<dbReference type="Proteomes" id="UP001141650">
    <property type="component" value="Unassembled WGS sequence"/>
</dbReference>
<dbReference type="PANTHER" id="PTHR43400">
    <property type="entry name" value="FUMARATE REDUCTASE"/>
    <property type="match status" value="1"/>
</dbReference>
<evidence type="ECO:0000313" key="9">
    <source>
        <dbReference type="Proteomes" id="UP001141650"/>
    </source>
</evidence>
<dbReference type="InterPro" id="IPR003953">
    <property type="entry name" value="FAD-dep_OxRdtase_2_FAD-bd"/>
</dbReference>
<sequence>MAPHSATTKSETSAIPAGLPVADTTVDLLVVGSGTGMAAALAARERGLSVLIVEKSSRVGGSTARSGGALWLPASPVLRAAGAGDTPDRAAAYLDAVVAGSAPPPRSAGFLAHVAATVDMLGRTTPLRLFWARDYSDYHPEEPGGSAAGRTCECHPLDTSILGGYRTRLRPGVLEAGFSIPTTGADYRWMNLVARVPRKGIPTFAKRVAQGVGGRLLGRRYAAGGQGLMAGLFAGVLRAGIPVWTDTTLLRLVSSPADGGRVTGAVVEHAGREVTITARRGVVLATGGFDHSMDMRWKFQSESLGANLSLGAESNTGDGIRAGQEIGAGIALMDQAWWFPAIAPLPGRAPAVMLAERSLPGSLIVDQRGHRFANESADYMSFGQRLLELERSGNAVEAMWIVFDQQYRNSYVFGAELFPRMRIPQAWYDGGIAVRADSLGELGARMGVPVPEFSQTMTRFNENASAGKDPDFGRGRSAYDRYYGDPTIRPNPNLRPLVNGPFYAVEMVLSDLGTCGGLKTDARARVLREDGGVIAGLYAIGNTAANAFGTTYPGAGATIAQGLVYGYVAALDAALDAAGRDDRD</sequence>
<dbReference type="Proteomes" id="UP000192319">
    <property type="component" value="Unassembled WGS sequence"/>
</dbReference>